<evidence type="ECO:0000313" key="3">
    <source>
        <dbReference type="Proteomes" id="UP000765509"/>
    </source>
</evidence>
<evidence type="ECO:0000256" key="1">
    <source>
        <dbReference type="SAM" id="MobiDB-lite"/>
    </source>
</evidence>
<dbReference type="EMBL" id="AVOT02007387">
    <property type="protein sequence ID" value="MBW0483791.1"/>
    <property type="molecule type" value="Genomic_DNA"/>
</dbReference>
<comment type="caution">
    <text evidence="2">The sequence shown here is derived from an EMBL/GenBank/DDBJ whole genome shotgun (WGS) entry which is preliminary data.</text>
</comment>
<keyword evidence="3" id="KW-1185">Reference proteome</keyword>
<sequence>MHMKPEKESRVRGHNQIYGPLMVLNVVLQGPLGPKLPTRDLPFSSGGGHPLDGPGSLSMVPGHIAPWTIGTPNGPRPKKVKSGHRHGKDQNNTKWPRMGPKAISEDTSSRTMGTITLLGIMERER</sequence>
<dbReference type="Proteomes" id="UP000765509">
    <property type="component" value="Unassembled WGS sequence"/>
</dbReference>
<proteinExistence type="predicted"/>
<gene>
    <name evidence="2" type="ORF">O181_023506</name>
</gene>
<feature type="region of interest" description="Disordered" evidence="1">
    <location>
        <begin position="38"/>
        <end position="111"/>
    </location>
</feature>
<protein>
    <submittedName>
        <fullName evidence="2">Uncharacterized protein</fullName>
    </submittedName>
</protein>
<name>A0A9Q3GXQ4_9BASI</name>
<evidence type="ECO:0000313" key="2">
    <source>
        <dbReference type="EMBL" id="MBW0483791.1"/>
    </source>
</evidence>
<reference evidence="2" key="1">
    <citation type="submission" date="2021-03" db="EMBL/GenBank/DDBJ databases">
        <title>Draft genome sequence of rust myrtle Austropuccinia psidii MF-1, a brazilian biotype.</title>
        <authorList>
            <person name="Quecine M.C."/>
            <person name="Pachon D.M.R."/>
            <person name="Bonatelli M.L."/>
            <person name="Correr F.H."/>
            <person name="Franceschini L.M."/>
            <person name="Leite T.F."/>
            <person name="Margarido G.R.A."/>
            <person name="Almeida C.A."/>
            <person name="Ferrarezi J.A."/>
            <person name="Labate C.A."/>
        </authorList>
    </citation>
    <scope>NUCLEOTIDE SEQUENCE</scope>
    <source>
        <strain evidence="2">MF-1</strain>
    </source>
</reference>
<accession>A0A9Q3GXQ4</accession>
<feature type="compositionally biased region" description="Basic residues" evidence="1">
    <location>
        <begin position="76"/>
        <end position="87"/>
    </location>
</feature>
<dbReference type="AlphaFoldDB" id="A0A9Q3GXQ4"/>
<organism evidence="2 3">
    <name type="scientific">Austropuccinia psidii MF-1</name>
    <dbReference type="NCBI Taxonomy" id="1389203"/>
    <lineage>
        <taxon>Eukaryota</taxon>
        <taxon>Fungi</taxon>
        <taxon>Dikarya</taxon>
        <taxon>Basidiomycota</taxon>
        <taxon>Pucciniomycotina</taxon>
        <taxon>Pucciniomycetes</taxon>
        <taxon>Pucciniales</taxon>
        <taxon>Sphaerophragmiaceae</taxon>
        <taxon>Austropuccinia</taxon>
    </lineage>
</organism>